<keyword evidence="2" id="KW-0472">Membrane</keyword>
<evidence type="ECO:0000313" key="4">
    <source>
        <dbReference type="Proteomes" id="UP000722485"/>
    </source>
</evidence>
<dbReference type="AlphaFoldDB" id="A0A9P5HCK8"/>
<dbReference type="InterPro" id="IPR020999">
    <property type="entry name" value="Chitin_synth_reg_RCR"/>
</dbReference>
<protein>
    <submittedName>
        <fullName evidence="3">Uncharacterized protein</fullName>
    </submittedName>
</protein>
<accession>A0A9P5HCK8</accession>
<sequence>MAPFEHSVNLVARYYCNSYYSNCNSRWHSWGRWVVAAIAAGLFLLVLFSCLLVSRRRRNRGVQPIYGTGWMAPGKYGNQPNNHQMYDYNQQGGQFQQQQAYGGYPPAPPPPAYGQQQQPQYTGTTFDANDGYYGQHNQQPPPQHTGVQPLQGTYQREEVYSPPQGPPPGK</sequence>
<gene>
    <name evidence="3" type="ORF">G7Z17_g5625</name>
</gene>
<dbReference type="Pfam" id="PF12273">
    <property type="entry name" value="RCR"/>
    <property type="match status" value="1"/>
</dbReference>
<proteinExistence type="predicted"/>
<feature type="compositionally biased region" description="Polar residues" evidence="1">
    <location>
        <begin position="145"/>
        <end position="154"/>
    </location>
</feature>
<evidence type="ECO:0000256" key="1">
    <source>
        <dbReference type="SAM" id="MobiDB-lite"/>
    </source>
</evidence>
<dbReference type="GO" id="GO:0016192">
    <property type="term" value="P:vesicle-mediated transport"/>
    <property type="evidence" value="ECO:0007669"/>
    <property type="project" value="TreeGrafter"/>
</dbReference>
<name>A0A9P5HCK8_9HYPO</name>
<dbReference type="Proteomes" id="UP000722485">
    <property type="component" value="Unassembled WGS sequence"/>
</dbReference>
<reference evidence="3" key="1">
    <citation type="submission" date="2020-03" db="EMBL/GenBank/DDBJ databases">
        <title>Draft Genome Sequence of Cylindrodendrum hubeiense.</title>
        <authorList>
            <person name="Buettner E."/>
            <person name="Kellner H."/>
        </authorList>
    </citation>
    <scope>NUCLEOTIDE SEQUENCE</scope>
    <source>
        <strain evidence="3">IHI 201604</strain>
    </source>
</reference>
<dbReference type="OrthoDB" id="3556830at2759"/>
<dbReference type="PANTHER" id="PTHR28187">
    <property type="entry name" value="PROTEIN RCR1-RELATED"/>
    <property type="match status" value="1"/>
</dbReference>
<evidence type="ECO:0000256" key="2">
    <source>
        <dbReference type="SAM" id="Phobius"/>
    </source>
</evidence>
<keyword evidence="2" id="KW-0812">Transmembrane</keyword>
<feature type="transmembrane region" description="Helical" evidence="2">
    <location>
        <begin position="30"/>
        <end position="53"/>
    </location>
</feature>
<comment type="caution">
    <text evidence="3">The sequence shown here is derived from an EMBL/GenBank/DDBJ whole genome shotgun (WGS) entry which is preliminary data.</text>
</comment>
<keyword evidence="4" id="KW-1185">Reference proteome</keyword>
<feature type="region of interest" description="Disordered" evidence="1">
    <location>
        <begin position="81"/>
        <end position="170"/>
    </location>
</feature>
<keyword evidence="2" id="KW-1133">Transmembrane helix</keyword>
<dbReference type="EMBL" id="JAANBB010000095">
    <property type="protein sequence ID" value="KAF7550583.1"/>
    <property type="molecule type" value="Genomic_DNA"/>
</dbReference>
<dbReference type="PANTHER" id="PTHR28187:SF1">
    <property type="entry name" value="PROTEIN RCR1-RELATED"/>
    <property type="match status" value="1"/>
</dbReference>
<evidence type="ECO:0000313" key="3">
    <source>
        <dbReference type="EMBL" id="KAF7550583.1"/>
    </source>
</evidence>
<organism evidence="3 4">
    <name type="scientific">Cylindrodendrum hubeiense</name>
    <dbReference type="NCBI Taxonomy" id="595255"/>
    <lineage>
        <taxon>Eukaryota</taxon>
        <taxon>Fungi</taxon>
        <taxon>Dikarya</taxon>
        <taxon>Ascomycota</taxon>
        <taxon>Pezizomycotina</taxon>
        <taxon>Sordariomycetes</taxon>
        <taxon>Hypocreomycetidae</taxon>
        <taxon>Hypocreales</taxon>
        <taxon>Nectriaceae</taxon>
        <taxon>Cylindrodendrum</taxon>
    </lineage>
</organism>
<feature type="compositionally biased region" description="Low complexity" evidence="1">
    <location>
        <begin position="90"/>
        <end position="104"/>
    </location>
</feature>